<keyword evidence="4" id="KW-1185">Reference proteome</keyword>
<evidence type="ECO:0000313" key="3">
    <source>
        <dbReference type="EMBL" id="OOO69845.1"/>
    </source>
</evidence>
<dbReference type="Proteomes" id="UP000190206">
    <property type="component" value="Unassembled WGS sequence"/>
</dbReference>
<sequence>MKGKIFPLLELSMMNRKVSILYHTIRVVGYNYNQQFGWQRGLYFRPSYIIIFGMEVFYFINRIINLE</sequence>
<keyword evidence="1" id="KW-1133">Transmembrane helix</keyword>
<protein>
    <submittedName>
        <fullName evidence="3">Uncharacterized protein</fullName>
    </submittedName>
</protein>
<reference evidence="2 4" key="1">
    <citation type="submission" date="2016-12" db="EMBL/GenBank/DDBJ databases">
        <title>Clostridium tepidum sp. nov., a close relative of Clostridium sporogenes and Clostridium botulinum Group I.</title>
        <authorList>
            <person name="Dobritsa A.P."/>
            <person name="Kutumbaka K."/>
            <person name="Werner K."/>
            <person name="Samadpour M."/>
        </authorList>
    </citation>
    <scope>NUCLEOTIDE SEQUENCE [LARGE SCALE GENOMIC DNA]</scope>
    <source>
        <strain evidence="2 4">PE</strain>
    </source>
</reference>
<dbReference type="STRING" id="1962263.BS637_06950"/>
<name>A0A1S9II16_9CLOT</name>
<gene>
    <name evidence="2" type="ORF">BS637_06950</name>
    <name evidence="3" type="ORF">BS638_00195</name>
</gene>
<dbReference type="EMBL" id="MRAE01000001">
    <property type="protein sequence ID" value="OOO69845.1"/>
    <property type="molecule type" value="Genomic_DNA"/>
</dbReference>
<evidence type="ECO:0000256" key="1">
    <source>
        <dbReference type="SAM" id="Phobius"/>
    </source>
</evidence>
<feature type="transmembrane region" description="Helical" evidence="1">
    <location>
        <begin position="42"/>
        <end position="60"/>
    </location>
</feature>
<accession>A0A1S9II16</accession>
<reference evidence="3 5" key="2">
    <citation type="submission" date="2016-12" db="EMBL/GenBank/DDBJ databases">
        <title>Clostridium tepidum sp. nov., a close relative of Clostridium sporogenes and Clostridium botulinum Group I.</title>
        <authorList>
            <person name="Dobritsa A.P."/>
            <person name="Kutumbaka K.K."/>
            <person name="Werner K."/>
            <person name="Wiedmann M."/>
            <person name="Asmus A."/>
            <person name="Samadpour M."/>
        </authorList>
    </citation>
    <scope>NUCLEOTIDE SEQUENCE [LARGE SCALE GENOMIC DNA]</scope>
    <source>
        <strain evidence="3 5">IEH 97212</strain>
    </source>
</reference>
<evidence type="ECO:0000313" key="4">
    <source>
        <dbReference type="Proteomes" id="UP000190206"/>
    </source>
</evidence>
<dbReference type="EMBL" id="MRAD01000005">
    <property type="protein sequence ID" value="OOO62567.1"/>
    <property type="molecule type" value="Genomic_DNA"/>
</dbReference>
<dbReference type="AlphaFoldDB" id="A0A1S9II16"/>
<keyword evidence="1" id="KW-0812">Transmembrane</keyword>
<comment type="caution">
    <text evidence="3">The sequence shown here is derived from an EMBL/GenBank/DDBJ whole genome shotgun (WGS) entry which is preliminary data.</text>
</comment>
<evidence type="ECO:0000313" key="5">
    <source>
        <dbReference type="Proteomes" id="UP000190256"/>
    </source>
</evidence>
<keyword evidence="1" id="KW-0472">Membrane</keyword>
<evidence type="ECO:0000313" key="2">
    <source>
        <dbReference type="EMBL" id="OOO62567.1"/>
    </source>
</evidence>
<dbReference type="Proteomes" id="UP000190256">
    <property type="component" value="Unassembled WGS sequence"/>
</dbReference>
<organism evidence="3 5">
    <name type="scientific">Clostridium tepidum</name>
    <dbReference type="NCBI Taxonomy" id="1962263"/>
    <lineage>
        <taxon>Bacteria</taxon>
        <taxon>Bacillati</taxon>
        <taxon>Bacillota</taxon>
        <taxon>Clostridia</taxon>
        <taxon>Eubacteriales</taxon>
        <taxon>Clostridiaceae</taxon>
        <taxon>Clostridium</taxon>
    </lineage>
</organism>
<proteinExistence type="predicted"/>